<dbReference type="InterPro" id="IPR004589">
    <property type="entry name" value="DNA_helicase_ATP-dep_RecQ"/>
</dbReference>
<dbReference type="GO" id="GO:0043138">
    <property type="term" value="F:3'-5' DNA helicase activity"/>
    <property type="evidence" value="ECO:0007669"/>
    <property type="project" value="UniProtKB-EC"/>
</dbReference>
<feature type="compositionally biased region" description="Polar residues" evidence="8">
    <location>
        <begin position="153"/>
        <end position="176"/>
    </location>
</feature>
<evidence type="ECO:0000256" key="1">
    <source>
        <dbReference type="ARBA" id="ARBA00005446"/>
    </source>
</evidence>
<feature type="compositionally biased region" description="Polar residues" evidence="8">
    <location>
        <begin position="908"/>
        <end position="923"/>
    </location>
</feature>
<dbReference type="EMBL" id="JALLPJ020001346">
    <property type="protein sequence ID" value="KAL3768482.1"/>
    <property type="molecule type" value="Genomic_DNA"/>
</dbReference>
<evidence type="ECO:0000259" key="9">
    <source>
        <dbReference type="PROSITE" id="PS51192"/>
    </source>
</evidence>
<name>A0ABD3MYN3_9STRA</name>
<evidence type="ECO:0000256" key="4">
    <source>
        <dbReference type="ARBA" id="ARBA00022806"/>
    </source>
</evidence>
<comment type="caution">
    <text evidence="11">The sequence shown here is derived from an EMBL/GenBank/DDBJ whole genome shotgun (WGS) entry which is preliminary data.</text>
</comment>
<dbReference type="SMART" id="SM00487">
    <property type="entry name" value="DEXDc"/>
    <property type="match status" value="1"/>
</dbReference>
<evidence type="ECO:0000313" key="11">
    <source>
        <dbReference type="EMBL" id="KAL3768482.1"/>
    </source>
</evidence>
<keyword evidence="12" id="KW-1185">Reference proteome</keyword>
<dbReference type="CDD" id="cd17920">
    <property type="entry name" value="DEXHc_RecQ"/>
    <property type="match status" value="1"/>
</dbReference>
<keyword evidence="4 7" id="KW-0347">Helicase</keyword>
<dbReference type="Gene3D" id="2.30.30.380">
    <property type="entry name" value="Zn-finger domain of Sec23/24"/>
    <property type="match status" value="1"/>
</dbReference>
<dbReference type="GO" id="GO:0005524">
    <property type="term" value="F:ATP binding"/>
    <property type="evidence" value="ECO:0007669"/>
    <property type="project" value="UniProtKB-KW"/>
</dbReference>
<dbReference type="Proteomes" id="UP001530400">
    <property type="component" value="Unassembled WGS sequence"/>
</dbReference>
<dbReference type="NCBIfam" id="TIGR00614">
    <property type="entry name" value="recQ_fam"/>
    <property type="match status" value="1"/>
</dbReference>
<evidence type="ECO:0000256" key="3">
    <source>
        <dbReference type="ARBA" id="ARBA00022801"/>
    </source>
</evidence>
<gene>
    <name evidence="11" type="ORF">ACHAWO_008611</name>
</gene>
<dbReference type="InterPro" id="IPR032284">
    <property type="entry name" value="RecQ_Zn-bd"/>
</dbReference>
<keyword evidence="2 7" id="KW-0547">Nucleotide-binding</keyword>
<dbReference type="EC" id="5.6.2.4" evidence="7"/>
<keyword evidence="3 7" id="KW-0378">Hydrolase</keyword>
<dbReference type="Pfam" id="PF00271">
    <property type="entry name" value="Helicase_C"/>
    <property type="match status" value="1"/>
</dbReference>
<dbReference type="Pfam" id="PF00270">
    <property type="entry name" value="DEAD"/>
    <property type="match status" value="1"/>
</dbReference>
<feature type="region of interest" description="Disordered" evidence="8">
    <location>
        <begin position="896"/>
        <end position="923"/>
    </location>
</feature>
<evidence type="ECO:0000256" key="5">
    <source>
        <dbReference type="ARBA" id="ARBA00022840"/>
    </source>
</evidence>
<dbReference type="PANTHER" id="PTHR13710:SF155">
    <property type="entry name" value="ATP-DEPENDENT DNA HELICASE Q-LIKE 3"/>
    <property type="match status" value="1"/>
</dbReference>
<feature type="domain" description="Helicase C-terminal" evidence="10">
    <location>
        <begin position="550"/>
        <end position="703"/>
    </location>
</feature>
<comment type="catalytic activity">
    <reaction evidence="6 7">
        <text>Couples ATP hydrolysis with the unwinding of duplex DNA by translocating in the 3'-5' direction.</text>
        <dbReference type="EC" id="5.6.2.4"/>
    </reaction>
</comment>
<proteinExistence type="inferred from homology"/>
<feature type="region of interest" description="Disordered" evidence="8">
    <location>
        <begin position="153"/>
        <end position="191"/>
    </location>
</feature>
<evidence type="ECO:0000256" key="8">
    <source>
        <dbReference type="SAM" id="MobiDB-lite"/>
    </source>
</evidence>
<feature type="compositionally biased region" description="Low complexity" evidence="8">
    <location>
        <begin position="94"/>
        <end position="108"/>
    </location>
</feature>
<evidence type="ECO:0000313" key="12">
    <source>
        <dbReference type="Proteomes" id="UP001530400"/>
    </source>
</evidence>
<reference evidence="11 12" key="1">
    <citation type="submission" date="2024-10" db="EMBL/GenBank/DDBJ databases">
        <title>Updated reference genomes for cyclostephanoid diatoms.</title>
        <authorList>
            <person name="Roberts W.R."/>
            <person name="Alverson A.J."/>
        </authorList>
    </citation>
    <scope>NUCLEOTIDE SEQUENCE [LARGE SCALE GENOMIC DNA]</scope>
    <source>
        <strain evidence="11 12">AJA010-31</strain>
    </source>
</reference>
<dbReference type="InterPro" id="IPR014001">
    <property type="entry name" value="Helicase_ATP-bd"/>
</dbReference>
<keyword evidence="5 7" id="KW-0067">ATP-binding</keyword>
<dbReference type="InterPro" id="IPR027417">
    <property type="entry name" value="P-loop_NTPase"/>
</dbReference>
<evidence type="ECO:0000259" key="10">
    <source>
        <dbReference type="PROSITE" id="PS51194"/>
    </source>
</evidence>
<dbReference type="PANTHER" id="PTHR13710">
    <property type="entry name" value="DNA HELICASE RECQ FAMILY MEMBER"/>
    <property type="match status" value="1"/>
</dbReference>
<accession>A0ABD3MYN3</accession>
<feature type="region of interest" description="Disordered" evidence="8">
    <location>
        <begin position="32"/>
        <end position="59"/>
    </location>
</feature>
<protein>
    <recommendedName>
        <fullName evidence="7">ATP-dependent DNA helicase</fullName>
        <ecNumber evidence="7">5.6.2.4</ecNumber>
    </recommendedName>
</protein>
<sequence length="970" mass="107517">MWTCSACTYRNLSKTSSKCHVCQNAREDSSSISSSNAVIDLTEASPKRNGGSMESWRRRKRRIMDGDAGESAVEDSFVGVDATASKAEKGSDFESGSSQSEQAASGSSDKSNIDAAKQVFEILSSDDEVDDMESRASAALKAKSRYVVTRCNSKNAESVTSKRQYNKLSESSNSRQLNHDGRSGSSKWHTDRRYKSDIVHNKKCCKSGEESRANSLTTSVVGHNKFASQKNVEVGSQTKKTVSTITSSINPTTKKSITDYYNNKQPTASSLPIQTLMQQAQSILQQKFNHSTLRPLQQTAIRRALQRTNQIIVMATGGGKSLCYQLPALMGFGTTRQQTGIQSNSNKYYCHHDHCMTTIVVCPLIALMMDQVRNLHKRGIYTAVCLSGSLTGREKAEIYSRLLGGLNGDAKKKKGMKVGKTDENNAMPIQLLYVTPELIQTDKFRGVLSKLYESNRLFQFAIDEAHCVSTWGHDFRTAYKELSWLREYFPDVPVMACTGTATAKVIADIRNILQLDVNNAPCIMGTFNRTNISYEVRFKDSLDTMRPDGALVDLAQVVQKQHELAQKANEPCSGIIYVHKRDDCAYLAARLSKLTGLVCAPYHAGLKDCDREDAQRKWTDGVIQIAVATIAFGMGIDLPHVRYVIHWTMARSLEGFYQESGRGGRDGKPSISILYYSKNDAEKFAYMAQKNAEARAAKTKGSRGGTRSQTAGHEMIELEGMINYCTQPRCRRKHVLEHFGEDFDAKTQCNKTCDFCINSEKVENDTKAAECMSAVIDSKRAMHRHVSNDDEQKFHHNPLDSDESYNDGYESDDFLGGDDGLMGLTDYGGGHDFESCAPPKTTGFVKASSVLSKYEKMECQQGKKGGFVNFKTRTFNEDHEEAPKKQQCVEIPAHLRSNMPDPHAGSYKKTSQEYAPKTQSASDLQAQIDELNKQREKARADALAILASRGGTSTSSSGLSVPSLSFKKRR</sequence>
<dbReference type="GO" id="GO:0005634">
    <property type="term" value="C:nucleus"/>
    <property type="evidence" value="ECO:0007669"/>
    <property type="project" value="UniProtKB-SubCell"/>
</dbReference>
<dbReference type="GO" id="GO:0016787">
    <property type="term" value="F:hydrolase activity"/>
    <property type="evidence" value="ECO:0007669"/>
    <property type="project" value="UniProtKB-KW"/>
</dbReference>
<dbReference type="AlphaFoldDB" id="A0ABD3MYN3"/>
<evidence type="ECO:0000256" key="2">
    <source>
        <dbReference type="ARBA" id="ARBA00022741"/>
    </source>
</evidence>
<organism evidence="11 12">
    <name type="scientific">Cyclotella atomus</name>
    <dbReference type="NCBI Taxonomy" id="382360"/>
    <lineage>
        <taxon>Eukaryota</taxon>
        <taxon>Sar</taxon>
        <taxon>Stramenopiles</taxon>
        <taxon>Ochrophyta</taxon>
        <taxon>Bacillariophyta</taxon>
        <taxon>Coscinodiscophyceae</taxon>
        <taxon>Thalassiosirophycidae</taxon>
        <taxon>Stephanodiscales</taxon>
        <taxon>Stephanodiscaceae</taxon>
        <taxon>Cyclotella</taxon>
    </lineage>
</organism>
<feature type="domain" description="Helicase ATP-binding" evidence="9">
    <location>
        <begin position="301"/>
        <end position="519"/>
    </location>
</feature>
<dbReference type="SUPFAM" id="SSF52540">
    <property type="entry name" value="P-loop containing nucleoside triphosphate hydrolases"/>
    <property type="match status" value="1"/>
</dbReference>
<comment type="catalytic activity">
    <reaction evidence="7">
        <text>ATP + H2O = ADP + phosphate + H(+)</text>
        <dbReference type="Rhea" id="RHEA:13065"/>
        <dbReference type="ChEBI" id="CHEBI:15377"/>
        <dbReference type="ChEBI" id="CHEBI:15378"/>
        <dbReference type="ChEBI" id="CHEBI:30616"/>
        <dbReference type="ChEBI" id="CHEBI:43474"/>
        <dbReference type="ChEBI" id="CHEBI:456216"/>
    </reaction>
</comment>
<evidence type="ECO:0000256" key="7">
    <source>
        <dbReference type="RuleBase" id="RU364117"/>
    </source>
</evidence>
<feature type="region of interest" description="Disordered" evidence="8">
    <location>
        <begin position="86"/>
        <end position="112"/>
    </location>
</feature>
<dbReference type="InterPro" id="IPR001650">
    <property type="entry name" value="Helicase_C-like"/>
</dbReference>
<dbReference type="PROSITE" id="PS51192">
    <property type="entry name" value="HELICASE_ATP_BIND_1"/>
    <property type="match status" value="1"/>
</dbReference>
<feature type="compositionally biased region" description="Low complexity" evidence="8">
    <location>
        <begin position="948"/>
        <end position="970"/>
    </location>
</feature>
<comment type="subcellular location">
    <subcellularLocation>
        <location evidence="7">Nucleus</location>
    </subcellularLocation>
</comment>
<feature type="region of interest" description="Disordered" evidence="8">
    <location>
        <begin position="947"/>
        <end position="970"/>
    </location>
</feature>
<feature type="compositionally biased region" description="Basic and acidic residues" evidence="8">
    <location>
        <begin position="177"/>
        <end position="191"/>
    </location>
</feature>
<keyword evidence="7" id="KW-0539">Nucleus</keyword>
<dbReference type="Pfam" id="PF16124">
    <property type="entry name" value="RecQ_Zn_bind"/>
    <property type="match status" value="1"/>
</dbReference>
<dbReference type="PROSITE" id="PS51194">
    <property type="entry name" value="HELICASE_CTER"/>
    <property type="match status" value="1"/>
</dbReference>
<dbReference type="Gene3D" id="3.40.50.300">
    <property type="entry name" value="P-loop containing nucleotide triphosphate hydrolases"/>
    <property type="match status" value="2"/>
</dbReference>
<dbReference type="InterPro" id="IPR011545">
    <property type="entry name" value="DEAD/DEAH_box_helicase_dom"/>
</dbReference>
<comment type="similarity">
    <text evidence="1 7">Belongs to the helicase family. RecQ subfamily.</text>
</comment>
<dbReference type="SMART" id="SM00490">
    <property type="entry name" value="HELICc"/>
    <property type="match status" value="1"/>
</dbReference>
<evidence type="ECO:0000256" key="6">
    <source>
        <dbReference type="ARBA" id="ARBA00034617"/>
    </source>
</evidence>